<evidence type="ECO:0000313" key="2">
    <source>
        <dbReference type="EMBL" id="GAA4825782.1"/>
    </source>
</evidence>
<dbReference type="EMBL" id="BAABJX010000016">
    <property type="protein sequence ID" value="GAA4825782.1"/>
    <property type="molecule type" value="Genomic_DNA"/>
</dbReference>
<dbReference type="RefSeq" id="WP_345369389.1">
    <property type="nucleotide sequence ID" value="NZ_BAABJX010000016.1"/>
</dbReference>
<keyword evidence="1" id="KW-0472">Membrane</keyword>
<name>A0ABP9D858_9BACT</name>
<reference evidence="3" key="1">
    <citation type="journal article" date="2019" name="Int. J. Syst. Evol. Microbiol.">
        <title>The Global Catalogue of Microorganisms (GCM) 10K type strain sequencing project: providing services to taxonomists for standard genome sequencing and annotation.</title>
        <authorList>
            <consortium name="The Broad Institute Genomics Platform"/>
            <consortium name="The Broad Institute Genome Sequencing Center for Infectious Disease"/>
            <person name="Wu L."/>
            <person name="Ma J."/>
        </authorList>
    </citation>
    <scope>NUCLEOTIDE SEQUENCE [LARGE SCALE GENOMIC DNA]</scope>
    <source>
        <strain evidence="3">JCM 18326</strain>
    </source>
</reference>
<sequence>MTDTKKSNWAVLIPVLGTITVAILGGVFSFLGVMSQKKAEAQQKATEFKVKLVEKVIKENTREQSIQNLKFFIESGLIKDDEGKLWDLIAEKEEIPAYLTVPDFFEGFEILYPQAYTDVKVGTLEVEGRYKGLIEQKTYQLWLVATANGQQNYTADHPALISTSHKWKGNITIDTPGNYTVLAYLTTKTYADSLRYEVMNTNYISTFDSLWLVDFVTVKVKGNR</sequence>
<protein>
    <submittedName>
        <fullName evidence="2">Uncharacterized protein</fullName>
    </submittedName>
</protein>
<keyword evidence="1" id="KW-0812">Transmembrane</keyword>
<dbReference type="Proteomes" id="UP001500298">
    <property type="component" value="Unassembled WGS sequence"/>
</dbReference>
<proteinExistence type="predicted"/>
<organism evidence="2 3">
    <name type="scientific">Algivirga pacifica</name>
    <dbReference type="NCBI Taxonomy" id="1162670"/>
    <lineage>
        <taxon>Bacteria</taxon>
        <taxon>Pseudomonadati</taxon>
        <taxon>Bacteroidota</taxon>
        <taxon>Cytophagia</taxon>
        <taxon>Cytophagales</taxon>
        <taxon>Flammeovirgaceae</taxon>
        <taxon>Algivirga</taxon>
    </lineage>
</organism>
<evidence type="ECO:0000313" key="3">
    <source>
        <dbReference type="Proteomes" id="UP001500298"/>
    </source>
</evidence>
<accession>A0ABP9D858</accession>
<evidence type="ECO:0000256" key="1">
    <source>
        <dbReference type="SAM" id="Phobius"/>
    </source>
</evidence>
<keyword evidence="3" id="KW-1185">Reference proteome</keyword>
<comment type="caution">
    <text evidence="2">The sequence shown here is derived from an EMBL/GenBank/DDBJ whole genome shotgun (WGS) entry which is preliminary data.</text>
</comment>
<feature type="transmembrane region" description="Helical" evidence="1">
    <location>
        <begin position="12"/>
        <end position="34"/>
    </location>
</feature>
<keyword evidence="1" id="KW-1133">Transmembrane helix</keyword>
<gene>
    <name evidence="2" type="ORF">GCM10023331_07970</name>
</gene>